<sequence>MSPGEKTVNEAAVMRFLAKSTIVPVTFVLHSDTKDMHDALGIQGISQRGIQPSDPIIDEGRFEKLYASWLVYWTKKRRVRWNDWCEEDGDGDEDFAVGP</sequence>
<name>A0AAD6ILY3_PENCN</name>
<reference evidence="1" key="2">
    <citation type="submission" date="2023-01" db="EMBL/GenBank/DDBJ databases">
        <authorList>
            <person name="Petersen C."/>
        </authorList>
    </citation>
    <scope>NUCLEOTIDE SEQUENCE</scope>
    <source>
        <strain evidence="1">IBT 15450</strain>
    </source>
</reference>
<reference evidence="1" key="1">
    <citation type="journal article" date="2023" name="IMA Fungus">
        <title>Comparative genomic study of the Penicillium genus elucidates a diverse pangenome and 15 lateral gene transfer events.</title>
        <authorList>
            <person name="Petersen C."/>
            <person name="Sorensen T."/>
            <person name="Nielsen M.R."/>
            <person name="Sondergaard T.E."/>
            <person name="Sorensen J.L."/>
            <person name="Fitzpatrick D.A."/>
            <person name="Frisvad J.C."/>
            <person name="Nielsen K.L."/>
        </authorList>
    </citation>
    <scope>NUCLEOTIDE SEQUENCE</scope>
    <source>
        <strain evidence="1">IBT 15450</strain>
    </source>
</reference>
<proteinExistence type="predicted"/>
<dbReference type="EMBL" id="JAQJZL010000001">
    <property type="protein sequence ID" value="KAJ6056783.1"/>
    <property type="molecule type" value="Genomic_DNA"/>
</dbReference>
<keyword evidence="2" id="KW-1185">Reference proteome</keyword>
<evidence type="ECO:0000313" key="2">
    <source>
        <dbReference type="Proteomes" id="UP001219568"/>
    </source>
</evidence>
<organism evidence="1 2">
    <name type="scientific">Penicillium canescens</name>
    <dbReference type="NCBI Taxonomy" id="5083"/>
    <lineage>
        <taxon>Eukaryota</taxon>
        <taxon>Fungi</taxon>
        <taxon>Dikarya</taxon>
        <taxon>Ascomycota</taxon>
        <taxon>Pezizomycotina</taxon>
        <taxon>Eurotiomycetes</taxon>
        <taxon>Eurotiomycetidae</taxon>
        <taxon>Eurotiales</taxon>
        <taxon>Aspergillaceae</taxon>
        <taxon>Penicillium</taxon>
    </lineage>
</organism>
<evidence type="ECO:0000313" key="1">
    <source>
        <dbReference type="EMBL" id="KAJ6056783.1"/>
    </source>
</evidence>
<accession>A0AAD6ILY3</accession>
<protein>
    <submittedName>
        <fullName evidence="1">Uncharacterized protein</fullName>
    </submittedName>
</protein>
<dbReference type="AlphaFoldDB" id="A0AAD6ILY3"/>
<dbReference type="Proteomes" id="UP001219568">
    <property type="component" value="Unassembled WGS sequence"/>
</dbReference>
<gene>
    <name evidence="1" type="ORF">N7460_000057</name>
</gene>
<comment type="caution">
    <text evidence="1">The sequence shown here is derived from an EMBL/GenBank/DDBJ whole genome shotgun (WGS) entry which is preliminary data.</text>
</comment>